<dbReference type="RefSeq" id="XP_022935811.1">
    <property type="nucleotide sequence ID" value="XM_023080043.1"/>
</dbReference>
<keyword evidence="9" id="KW-1185">Reference proteome</keyword>
<dbReference type="InterPro" id="IPR015943">
    <property type="entry name" value="WD40/YVTN_repeat-like_dom_sf"/>
</dbReference>
<dbReference type="InterPro" id="IPR051350">
    <property type="entry name" value="WD_repeat-ST_regulator"/>
</dbReference>
<evidence type="ECO:0000256" key="1">
    <source>
        <dbReference type="ARBA" id="ARBA00004496"/>
    </source>
</evidence>
<dbReference type="InterPro" id="IPR020472">
    <property type="entry name" value="WD40_PAC1"/>
</dbReference>
<evidence type="ECO:0000256" key="3">
    <source>
        <dbReference type="ARBA" id="ARBA00022574"/>
    </source>
</evidence>
<proteinExistence type="predicted"/>
<dbReference type="PRINTS" id="PR00320">
    <property type="entry name" value="GPROTEINBRPT"/>
</dbReference>
<dbReference type="GeneID" id="111442610"/>
<protein>
    <submittedName>
        <fullName evidence="10">WD repeat-containing protein 26 homolog isoform X1</fullName>
    </submittedName>
</protein>
<feature type="domain" description="CTLH" evidence="8">
    <location>
        <begin position="105"/>
        <end position="153"/>
    </location>
</feature>
<comment type="subcellular location">
    <subcellularLocation>
        <location evidence="1">Cytoplasm</location>
    </subcellularLocation>
</comment>
<dbReference type="PROSITE" id="PS50082">
    <property type="entry name" value="WD_REPEATS_2"/>
    <property type="match status" value="3"/>
</dbReference>
<dbReference type="CDD" id="cd00200">
    <property type="entry name" value="WD40"/>
    <property type="match status" value="1"/>
</dbReference>
<dbReference type="PROSITE" id="PS50294">
    <property type="entry name" value="WD_REPEATS_REGION"/>
    <property type="match status" value="3"/>
</dbReference>
<dbReference type="Pfam" id="PF00400">
    <property type="entry name" value="WD40"/>
    <property type="match status" value="5"/>
</dbReference>
<gene>
    <name evidence="10" type="primary">LOC111442610</name>
</gene>
<accession>A0A6J1F5R9</accession>
<dbReference type="InterPro" id="IPR036322">
    <property type="entry name" value="WD40_repeat_dom_sf"/>
</dbReference>
<feature type="compositionally biased region" description="Low complexity" evidence="7">
    <location>
        <begin position="25"/>
        <end position="38"/>
    </location>
</feature>
<dbReference type="Proteomes" id="UP000504609">
    <property type="component" value="Unplaced"/>
</dbReference>
<keyword evidence="2" id="KW-0963">Cytoplasm</keyword>
<feature type="repeat" description="WD" evidence="6">
    <location>
        <begin position="314"/>
        <end position="355"/>
    </location>
</feature>
<dbReference type="AlphaFoldDB" id="A0A6J1F5R9"/>
<dbReference type="InterPro" id="IPR006594">
    <property type="entry name" value="LisH"/>
</dbReference>
<feature type="region of interest" description="Disordered" evidence="7">
    <location>
        <begin position="1"/>
        <end position="49"/>
    </location>
</feature>
<dbReference type="PROSITE" id="PS50897">
    <property type="entry name" value="CTLH"/>
    <property type="match status" value="1"/>
</dbReference>
<dbReference type="Pfam" id="PF23627">
    <property type="entry name" value="LisH_WDR26"/>
    <property type="match status" value="1"/>
</dbReference>
<dbReference type="PANTHER" id="PTHR22838:SF0">
    <property type="entry name" value="WD REPEAT-CONTAINING PROTEIN 26"/>
    <property type="match status" value="1"/>
</dbReference>
<reference evidence="10" key="1">
    <citation type="submission" date="2025-08" db="UniProtKB">
        <authorList>
            <consortium name="RefSeq"/>
        </authorList>
    </citation>
    <scope>IDENTIFICATION</scope>
    <source>
        <tissue evidence="10">Young leaves</tissue>
    </source>
</reference>
<dbReference type="SMART" id="SM00320">
    <property type="entry name" value="WD40"/>
    <property type="match status" value="7"/>
</dbReference>
<comment type="subunit">
    <text evidence="5">Interacts with RANBPM.</text>
</comment>
<evidence type="ECO:0000313" key="10">
    <source>
        <dbReference type="RefSeq" id="XP_022935811.1"/>
    </source>
</evidence>
<evidence type="ECO:0000256" key="4">
    <source>
        <dbReference type="ARBA" id="ARBA00022737"/>
    </source>
</evidence>
<dbReference type="InterPro" id="IPR006595">
    <property type="entry name" value="CTLH_C"/>
</dbReference>
<dbReference type="Gene3D" id="2.130.10.10">
    <property type="entry name" value="YVTN repeat-like/Quinoprotein amine dehydrogenase"/>
    <property type="match status" value="2"/>
</dbReference>
<dbReference type="InterPro" id="IPR001680">
    <property type="entry name" value="WD40_rpt"/>
</dbReference>
<organism evidence="9 10">
    <name type="scientific">Cucurbita moschata</name>
    <name type="common">Winter crookneck squash</name>
    <name type="synonym">Cucurbita pepo var. moschata</name>
    <dbReference type="NCBI Taxonomy" id="3662"/>
    <lineage>
        <taxon>Eukaryota</taxon>
        <taxon>Viridiplantae</taxon>
        <taxon>Streptophyta</taxon>
        <taxon>Embryophyta</taxon>
        <taxon>Tracheophyta</taxon>
        <taxon>Spermatophyta</taxon>
        <taxon>Magnoliopsida</taxon>
        <taxon>eudicotyledons</taxon>
        <taxon>Gunneridae</taxon>
        <taxon>Pentapetalae</taxon>
        <taxon>rosids</taxon>
        <taxon>fabids</taxon>
        <taxon>Cucurbitales</taxon>
        <taxon>Cucurbitaceae</taxon>
        <taxon>Cucurbiteae</taxon>
        <taxon>Cucurbita</taxon>
    </lineage>
</organism>
<keyword evidence="3 6" id="KW-0853">WD repeat</keyword>
<evidence type="ECO:0000256" key="7">
    <source>
        <dbReference type="SAM" id="MobiDB-lite"/>
    </source>
</evidence>
<dbReference type="SUPFAM" id="SSF50978">
    <property type="entry name" value="WD40 repeat-like"/>
    <property type="match status" value="1"/>
</dbReference>
<evidence type="ECO:0000259" key="8">
    <source>
        <dbReference type="PROSITE" id="PS50897"/>
    </source>
</evidence>
<feature type="repeat" description="WD" evidence="6">
    <location>
        <begin position="269"/>
        <end position="302"/>
    </location>
</feature>
<evidence type="ECO:0000313" key="9">
    <source>
        <dbReference type="Proteomes" id="UP000504609"/>
    </source>
</evidence>
<feature type="repeat" description="WD" evidence="6">
    <location>
        <begin position="526"/>
        <end position="561"/>
    </location>
</feature>
<dbReference type="FunFam" id="2.130.10.10:FF:000087">
    <property type="entry name" value="WD repeat-containing protein 26 homolog"/>
    <property type="match status" value="1"/>
</dbReference>
<dbReference type="InterPro" id="IPR019775">
    <property type="entry name" value="WD40_repeat_CS"/>
</dbReference>
<dbReference type="PROSITE" id="PS50896">
    <property type="entry name" value="LISH"/>
    <property type="match status" value="1"/>
</dbReference>
<dbReference type="GO" id="GO:0005737">
    <property type="term" value="C:cytoplasm"/>
    <property type="evidence" value="ECO:0007669"/>
    <property type="project" value="UniProtKB-SubCell"/>
</dbReference>
<dbReference type="KEGG" id="cmos:111442610"/>
<sequence length="597" mass="66053">MGGLEDEEPASKRMKILPDKLKGLSNGSSVVEPSGGSSRDLMARPLQSEGDNGDVIGSKGVIKRVEFVRLIANALYSLGYTKTGAYLEEESGIPLHSPVVNVLMQQIHDGKWDESVETLQKIGLSDESVVKAASVLVLEQKFFELLEGDKVTEALQTLRTEITPYHVNERRIRELSSCLVSPSMRARIDSSCQQSAKAKARSQLLEELQKLLPASLMIPEKRLEHLVERALLLQRDACAFHNALNKEMSLYRDHDCGKNQIPSRTLQVLQDHSDEVWFLQFSHNGKYLASSSSDRSAIIWEVGLNGRISLKHRLLGHEQPISLVSWSPDDSQLLTCGVEEAVRRWDVASGACLHVYEKAGLGLVSCGWFPDGKHILAGVTDKSICMWDLDGNELEGWKGQRTLKISDLEITNDGKKIISICRDTAILLLDRELNVDKLIEEDQIITSFQLSRDNKFLLVNLLNQEIHLWNLEGEVEIVTAYTGHKRTRFVIRSCFGGLDQAFIASGSEDSLVYIWQRGTGEVVGALEGHSGSVNCVSWNPANPHMLASASDDHTIRIWGLRGLDLDVVNSKSNEQHSSSSNGNGNGNGVHCSNRGTS</sequence>
<name>A0A6J1F5R9_CUCMO</name>
<keyword evidence="4" id="KW-0677">Repeat</keyword>
<evidence type="ECO:0000256" key="6">
    <source>
        <dbReference type="PROSITE-ProRule" id="PRU00221"/>
    </source>
</evidence>
<evidence type="ECO:0000256" key="5">
    <source>
        <dbReference type="ARBA" id="ARBA00065067"/>
    </source>
</evidence>
<evidence type="ECO:0000256" key="2">
    <source>
        <dbReference type="ARBA" id="ARBA00022490"/>
    </source>
</evidence>
<dbReference type="PROSITE" id="PS00678">
    <property type="entry name" value="WD_REPEATS_1"/>
    <property type="match status" value="2"/>
</dbReference>
<dbReference type="PANTHER" id="PTHR22838">
    <property type="entry name" value="WD REPEAT PROTEIN 26-RELATED"/>
    <property type="match status" value="1"/>
</dbReference>
<feature type="region of interest" description="Disordered" evidence="7">
    <location>
        <begin position="571"/>
        <end position="597"/>
    </location>
</feature>